<reference evidence="1 2" key="1">
    <citation type="submission" date="2016-02" db="EMBL/GenBank/DDBJ databases">
        <title>Genome analysis of coral dinoflagellate symbionts highlights evolutionary adaptations to a symbiotic lifestyle.</title>
        <authorList>
            <person name="Aranda M."/>
            <person name="Li Y."/>
            <person name="Liew Y.J."/>
            <person name="Baumgarten S."/>
            <person name="Simakov O."/>
            <person name="Wilson M."/>
            <person name="Piel J."/>
            <person name="Ashoor H."/>
            <person name="Bougouffa S."/>
            <person name="Bajic V.B."/>
            <person name="Ryu T."/>
            <person name="Ravasi T."/>
            <person name="Bayer T."/>
            <person name="Micklem G."/>
            <person name="Kim H."/>
            <person name="Bhak J."/>
            <person name="Lajeunesse T.C."/>
            <person name="Voolstra C.R."/>
        </authorList>
    </citation>
    <scope>NUCLEOTIDE SEQUENCE [LARGE SCALE GENOMIC DNA]</scope>
    <source>
        <strain evidence="1 2">CCMP2467</strain>
    </source>
</reference>
<sequence length="218" mass="24234">MDNIDTRHKGAADIPWIGLDTQADDHESEVSHTSREGSKLLARCETRELIGGVRAMGIISFVSHVPPGFKASVVMHPRLQAISCLVVPLGAVTIHVPSRARQRWRHMCGEEQVNEGQMLSGLINARQELLDEVASEVVDKVPSRPDPLQPSERVPESCRFDAAALDGALEIFGFARNEIECPDLFMKAVVTYARHLIAQRRLHEYDIMHEVIRAETAA</sequence>
<evidence type="ECO:0000313" key="2">
    <source>
        <dbReference type="Proteomes" id="UP000186817"/>
    </source>
</evidence>
<dbReference type="EMBL" id="LSRX01001371">
    <property type="protein sequence ID" value="OLP80537.1"/>
    <property type="molecule type" value="Genomic_DNA"/>
</dbReference>
<keyword evidence="2" id="KW-1185">Reference proteome</keyword>
<proteinExistence type="predicted"/>
<dbReference type="OrthoDB" id="407878at2759"/>
<comment type="caution">
    <text evidence="1">The sequence shown here is derived from an EMBL/GenBank/DDBJ whole genome shotgun (WGS) entry which is preliminary data.</text>
</comment>
<dbReference type="Proteomes" id="UP000186817">
    <property type="component" value="Unassembled WGS sequence"/>
</dbReference>
<name>A0A1Q9CCH6_SYMMI</name>
<evidence type="ECO:0000313" key="1">
    <source>
        <dbReference type="EMBL" id="OLP80537.1"/>
    </source>
</evidence>
<gene>
    <name evidence="1" type="ORF">AK812_SmicGene39036</name>
</gene>
<organism evidence="1 2">
    <name type="scientific">Symbiodinium microadriaticum</name>
    <name type="common">Dinoflagellate</name>
    <name type="synonym">Zooxanthella microadriatica</name>
    <dbReference type="NCBI Taxonomy" id="2951"/>
    <lineage>
        <taxon>Eukaryota</taxon>
        <taxon>Sar</taxon>
        <taxon>Alveolata</taxon>
        <taxon>Dinophyceae</taxon>
        <taxon>Suessiales</taxon>
        <taxon>Symbiodiniaceae</taxon>
        <taxon>Symbiodinium</taxon>
    </lineage>
</organism>
<dbReference type="AlphaFoldDB" id="A0A1Q9CCH6"/>
<protein>
    <submittedName>
        <fullName evidence="1">Uncharacterized protein</fullName>
    </submittedName>
</protein>
<accession>A0A1Q9CCH6</accession>